<keyword evidence="2" id="KW-1185">Reference proteome</keyword>
<dbReference type="AlphaFoldDB" id="A0A1H8VZA6"/>
<protein>
    <submittedName>
        <fullName evidence="1">Uncharacterized protein</fullName>
    </submittedName>
</protein>
<sequence>MKTPARKNAEASFRALTQFSKLPPGHKTLRVPDDSSAPHLNEREFAVVDTTDCDVQHGELFVVQHETGNRRREIVQVRSGHCQITETGPEQLVWWTGELRGWRQIAGGSGGIPVYSGLSDGPFEAQGLQSRLLGRVVGYAATALGDLLAPAAGWENEEAGNAAFDPGEYLDALIAAGHQPYVIQRDGRTIYYEQYPERRQTNAERERVLAARWRWVKASTALARTKVECLQRGLVYEGRAA</sequence>
<name>A0A1H8VZA6_9BRAD</name>
<accession>A0A1H8VZA6</accession>
<dbReference type="EMBL" id="FODT01000010">
    <property type="protein sequence ID" value="SEP20258.1"/>
    <property type="molecule type" value="Genomic_DNA"/>
</dbReference>
<dbReference type="RefSeq" id="WP_139202677.1">
    <property type="nucleotide sequence ID" value="NZ_FODT01000010.1"/>
</dbReference>
<organism evidence="1 2">
    <name type="scientific">Rhodopseudomonas pseudopalustris</name>
    <dbReference type="NCBI Taxonomy" id="1513892"/>
    <lineage>
        <taxon>Bacteria</taxon>
        <taxon>Pseudomonadati</taxon>
        <taxon>Pseudomonadota</taxon>
        <taxon>Alphaproteobacteria</taxon>
        <taxon>Hyphomicrobiales</taxon>
        <taxon>Nitrobacteraceae</taxon>
        <taxon>Rhodopseudomonas</taxon>
    </lineage>
</organism>
<dbReference type="OrthoDB" id="8456474at2"/>
<evidence type="ECO:0000313" key="2">
    <source>
        <dbReference type="Proteomes" id="UP000199615"/>
    </source>
</evidence>
<reference evidence="2" key="1">
    <citation type="submission" date="2016-10" db="EMBL/GenBank/DDBJ databases">
        <authorList>
            <person name="Varghese N."/>
            <person name="Submissions S."/>
        </authorList>
    </citation>
    <scope>NUCLEOTIDE SEQUENCE [LARGE SCALE GENOMIC DNA]</scope>
    <source>
        <strain evidence="2">DSM 123</strain>
    </source>
</reference>
<evidence type="ECO:0000313" key="1">
    <source>
        <dbReference type="EMBL" id="SEP20258.1"/>
    </source>
</evidence>
<gene>
    <name evidence="1" type="ORF">SAMN05444123_11033</name>
</gene>
<dbReference type="Proteomes" id="UP000199615">
    <property type="component" value="Unassembled WGS sequence"/>
</dbReference>
<proteinExistence type="predicted"/>